<accession>A0A0E9PN95</accession>
<name>A0A0E9PN95_ANGAN</name>
<organism evidence="1">
    <name type="scientific">Anguilla anguilla</name>
    <name type="common">European freshwater eel</name>
    <name type="synonym">Muraena anguilla</name>
    <dbReference type="NCBI Taxonomy" id="7936"/>
    <lineage>
        <taxon>Eukaryota</taxon>
        <taxon>Metazoa</taxon>
        <taxon>Chordata</taxon>
        <taxon>Craniata</taxon>
        <taxon>Vertebrata</taxon>
        <taxon>Euteleostomi</taxon>
        <taxon>Actinopterygii</taxon>
        <taxon>Neopterygii</taxon>
        <taxon>Teleostei</taxon>
        <taxon>Anguilliformes</taxon>
        <taxon>Anguillidae</taxon>
        <taxon>Anguilla</taxon>
    </lineage>
</organism>
<dbReference type="EMBL" id="GBXM01102835">
    <property type="protein sequence ID" value="JAH05742.1"/>
    <property type="molecule type" value="Transcribed_RNA"/>
</dbReference>
<reference evidence="1" key="2">
    <citation type="journal article" date="2015" name="Fish Shellfish Immunol.">
        <title>Early steps in the European eel (Anguilla anguilla)-Vibrio vulnificus interaction in the gills: Role of the RtxA13 toxin.</title>
        <authorList>
            <person name="Callol A."/>
            <person name="Pajuelo D."/>
            <person name="Ebbesson L."/>
            <person name="Teles M."/>
            <person name="MacKenzie S."/>
            <person name="Amaro C."/>
        </authorList>
    </citation>
    <scope>NUCLEOTIDE SEQUENCE</scope>
</reference>
<sequence>MFFLPSLAWILIPEAELFPYHFPGITSSHDEKKYHKHFHKNLYNLKTKWYLRL</sequence>
<reference evidence="1" key="1">
    <citation type="submission" date="2014-11" db="EMBL/GenBank/DDBJ databases">
        <authorList>
            <person name="Amaro Gonzalez C."/>
        </authorList>
    </citation>
    <scope>NUCLEOTIDE SEQUENCE</scope>
</reference>
<dbReference type="AlphaFoldDB" id="A0A0E9PN95"/>
<proteinExistence type="predicted"/>
<evidence type="ECO:0000313" key="1">
    <source>
        <dbReference type="EMBL" id="JAH05742.1"/>
    </source>
</evidence>
<protein>
    <submittedName>
        <fullName evidence="1">Uncharacterized protein</fullName>
    </submittedName>
</protein>